<dbReference type="Pfam" id="PF06220">
    <property type="entry name" value="zf-U1"/>
    <property type="match status" value="1"/>
</dbReference>
<dbReference type="InterPro" id="IPR036236">
    <property type="entry name" value="Znf_C2H2_sf"/>
</dbReference>
<sequence>MSQQRKAPWDRNTKYWCNYCKIFVYDNKASRNLHDSGAKHKENVQRFLRQIQKDEEAKNQAEKKLSAQLKSIENAATIKYNKDIANSRPEPAPPVASKADSSVKSSDKSSHASKKKEPEVAVADAKPSRPDNMGIVGAWEVVEEVEEAAVAITSQRQPERTQNQRGAEWLDQEEEDTSDHLHEFDIKEMTVSKHSEHSEVEHQTATGTVDSAAMSLFKKRRVTTNRNTRKQQKP</sequence>
<evidence type="ECO:0000256" key="7">
    <source>
        <dbReference type="SAM" id="MobiDB-lite"/>
    </source>
</evidence>
<feature type="compositionally biased region" description="Basic and acidic residues" evidence="7">
    <location>
        <begin position="191"/>
        <end position="202"/>
    </location>
</feature>
<dbReference type="SUPFAM" id="SSF57667">
    <property type="entry name" value="beta-beta-alpha zinc fingers"/>
    <property type="match status" value="1"/>
</dbReference>
<dbReference type="OrthoDB" id="191651at2759"/>
<evidence type="ECO:0000259" key="8">
    <source>
        <dbReference type="PROSITE" id="PS50171"/>
    </source>
</evidence>
<feature type="coiled-coil region" evidence="6">
    <location>
        <begin position="44"/>
        <end position="71"/>
    </location>
</feature>
<dbReference type="SMART" id="SM00451">
    <property type="entry name" value="ZnF_U1"/>
    <property type="match status" value="1"/>
</dbReference>
<dbReference type="GO" id="GO:0003723">
    <property type="term" value="F:RNA binding"/>
    <property type="evidence" value="ECO:0007669"/>
    <property type="project" value="TreeGrafter"/>
</dbReference>
<accession>A0A9W8GMP9</accession>
<dbReference type="AlphaFoldDB" id="A0A9W8GMP9"/>
<feature type="region of interest" description="Disordered" evidence="7">
    <location>
        <begin position="191"/>
        <end position="234"/>
    </location>
</feature>
<organism evidence="9 10">
    <name type="scientific">Coemansia spiralis</name>
    <dbReference type="NCBI Taxonomy" id="417178"/>
    <lineage>
        <taxon>Eukaryota</taxon>
        <taxon>Fungi</taxon>
        <taxon>Fungi incertae sedis</taxon>
        <taxon>Zoopagomycota</taxon>
        <taxon>Kickxellomycotina</taxon>
        <taxon>Kickxellomycetes</taxon>
        <taxon>Kickxellales</taxon>
        <taxon>Kickxellaceae</taxon>
        <taxon>Coemansia</taxon>
    </lineage>
</organism>
<comment type="caution">
    <text evidence="9">The sequence shown here is derived from an EMBL/GenBank/DDBJ whole genome shotgun (WGS) entry which is preliminary data.</text>
</comment>
<dbReference type="GO" id="GO:0008270">
    <property type="term" value="F:zinc ion binding"/>
    <property type="evidence" value="ECO:0007669"/>
    <property type="project" value="UniProtKB-KW"/>
</dbReference>
<keyword evidence="5" id="KW-0539">Nucleus</keyword>
<feature type="compositionally biased region" description="Basic residues" evidence="7">
    <location>
        <begin position="217"/>
        <end position="234"/>
    </location>
</feature>
<gene>
    <name evidence="9" type="ORF">IWW39_000940</name>
</gene>
<keyword evidence="6" id="KW-0175">Coiled coil</keyword>
<dbReference type="EMBL" id="JANBTX010000015">
    <property type="protein sequence ID" value="KAJ2690130.1"/>
    <property type="molecule type" value="Genomic_DNA"/>
</dbReference>
<dbReference type="PANTHER" id="PTHR13173:SF10">
    <property type="entry name" value="WW DOMAIN-BINDING PROTEIN 4"/>
    <property type="match status" value="1"/>
</dbReference>
<proteinExistence type="predicted"/>
<dbReference type="InterPro" id="IPR013085">
    <property type="entry name" value="U1-CZ_Znf_C2H2"/>
</dbReference>
<evidence type="ECO:0000256" key="2">
    <source>
        <dbReference type="ARBA" id="ARBA00022723"/>
    </source>
</evidence>
<dbReference type="InterPro" id="IPR000690">
    <property type="entry name" value="Matrin/U1-C_Znf_C2H2"/>
</dbReference>
<protein>
    <recommendedName>
        <fullName evidence="8">Matrin-type domain-containing protein</fullName>
    </recommendedName>
</protein>
<name>A0A9W8GMP9_9FUNG</name>
<comment type="subcellular location">
    <subcellularLocation>
        <location evidence="1">Nucleus</location>
    </subcellularLocation>
</comment>
<evidence type="ECO:0000256" key="6">
    <source>
        <dbReference type="SAM" id="Coils"/>
    </source>
</evidence>
<dbReference type="GO" id="GO:0000398">
    <property type="term" value="P:mRNA splicing, via spliceosome"/>
    <property type="evidence" value="ECO:0007669"/>
    <property type="project" value="InterPro"/>
</dbReference>
<dbReference type="InterPro" id="IPR003604">
    <property type="entry name" value="Matrin/U1-like-C_Znf_C2H2"/>
</dbReference>
<feature type="region of interest" description="Disordered" evidence="7">
    <location>
        <begin position="150"/>
        <end position="179"/>
    </location>
</feature>
<dbReference type="InterPro" id="IPR040023">
    <property type="entry name" value="WBP4"/>
</dbReference>
<keyword evidence="10" id="KW-1185">Reference proteome</keyword>
<reference evidence="9" key="1">
    <citation type="submission" date="2022-07" db="EMBL/GenBank/DDBJ databases">
        <title>Phylogenomic reconstructions and comparative analyses of Kickxellomycotina fungi.</title>
        <authorList>
            <person name="Reynolds N.K."/>
            <person name="Stajich J.E."/>
            <person name="Barry K."/>
            <person name="Grigoriev I.V."/>
            <person name="Crous P."/>
            <person name="Smith M.E."/>
        </authorList>
    </citation>
    <scope>NUCLEOTIDE SEQUENCE</scope>
    <source>
        <strain evidence="9">CBS 109367</strain>
    </source>
</reference>
<evidence type="ECO:0000256" key="4">
    <source>
        <dbReference type="ARBA" id="ARBA00022833"/>
    </source>
</evidence>
<feature type="domain" description="Matrin-type" evidence="8">
    <location>
        <begin position="15"/>
        <end position="46"/>
    </location>
</feature>
<feature type="compositionally biased region" description="Low complexity" evidence="7">
    <location>
        <begin position="95"/>
        <end position="104"/>
    </location>
</feature>
<evidence type="ECO:0000313" key="10">
    <source>
        <dbReference type="Proteomes" id="UP001151516"/>
    </source>
</evidence>
<dbReference type="Gene3D" id="3.30.160.60">
    <property type="entry name" value="Classic Zinc Finger"/>
    <property type="match status" value="1"/>
</dbReference>
<evidence type="ECO:0000256" key="5">
    <source>
        <dbReference type="ARBA" id="ARBA00023242"/>
    </source>
</evidence>
<keyword evidence="2" id="KW-0479">Metal-binding</keyword>
<dbReference type="PROSITE" id="PS50171">
    <property type="entry name" value="ZF_MATRIN"/>
    <property type="match status" value="1"/>
</dbReference>
<evidence type="ECO:0000256" key="1">
    <source>
        <dbReference type="ARBA" id="ARBA00004123"/>
    </source>
</evidence>
<feature type="compositionally biased region" description="Polar residues" evidence="7">
    <location>
        <begin position="152"/>
        <end position="165"/>
    </location>
</feature>
<evidence type="ECO:0000313" key="9">
    <source>
        <dbReference type="EMBL" id="KAJ2690130.1"/>
    </source>
</evidence>
<dbReference type="PANTHER" id="PTHR13173">
    <property type="entry name" value="WW DOMAIN BINDING PROTEIN 4"/>
    <property type="match status" value="1"/>
</dbReference>
<keyword evidence="4" id="KW-0862">Zinc</keyword>
<keyword evidence="3" id="KW-0863">Zinc-finger</keyword>
<feature type="region of interest" description="Disordered" evidence="7">
    <location>
        <begin position="83"/>
        <end position="132"/>
    </location>
</feature>
<feature type="compositionally biased region" description="Basic and acidic residues" evidence="7">
    <location>
        <begin position="105"/>
        <end position="119"/>
    </location>
</feature>
<evidence type="ECO:0000256" key="3">
    <source>
        <dbReference type="ARBA" id="ARBA00022771"/>
    </source>
</evidence>
<dbReference type="Proteomes" id="UP001151516">
    <property type="component" value="Unassembled WGS sequence"/>
</dbReference>
<dbReference type="GO" id="GO:0071011">
    <property type="term" value="C:precatalytic spliceosome"/>
    <property type="evidence" value="ECO:0007669"/>
    <property type="project" value="TreeGrafter"/>
</dbReference>